<accession>A0A0F8WFW9</accession>
<dbReference type="EMBL" id="LAZR01065466">
    <property type="protein sequence ID" value="KKK55483.1"/>
    <property type="molecule type" value="Genomic_DNA"/>
</dbReference>
<reference evidence="1" key="1">
    <citation type="journal article" date="2015" name="Nature">
        <title>Complex archaea that bridge the gap between prokaryotes and eukaryotes.</title>
        <authorList>
            <person name="Spang A."/>
            <person name="Saw J.H."/>
            <person name="Jorgensen S.L."/>
            <person name="Zaremba-Niedzwiedzka K."/>
            <person name="Martijn J."/>
            <person name="Lind A.E."/>
            <person name="van Eijk R."/>
            <person name="Schleper C."/>
            <person name="Guy L."/>
            <person name="Ettema T.J."/>
        </authorList>
    </citation>
    <scope>NUCLEOTIDE SEQUENCE</scope>
</reference>
<proteinExistence type="predicted"/>
<name>A0A0F8WFW9_9ZZZZ</name>
<evidence type="ECO:0000313" key="1">
    <source>
        <dbReference type="EMBL" id="KKK55483.1"/>
    </source>
</evidence>
<comment type="caution">
    <text evidence="1">The sequence shown here is derived from an EMBL/GenBank/DDBJ whole genome shotgun (WGS) entry which is preliminary data.</text>
</comment>
<gene>
    <name evidence="1" type="ORF">LCGC14_3074100</name>
</gene>
<dbReference type="Gene3D" id="2.50.20.10">
    <property type="entry name" value="Lipoprotein localisation LolA/LolB/LppX"/>
    <property type="match status" value="1"/>
</dbReference>
<sequence>ILGTTSASWTMRAEIKGLDKPLEIKCYVSASGFFRQEWAAGYVSVVDIAKGESLTLIPAAKKAILTKMLNMPEDIRKRSDMLGELKKMIQGAEEELGEKDIDGAKAVGYRVRTSGHEMELWVDPQTMRPVLMKINVGGDMGTATMTDFQMNPELDESLFNMEVPEGEGYTIEEKTMDFGVKAEDILEGLRLLAKYNGGKFPAGRMPLLSRKIIENMKEAKVSKAEMKAFVDTYQRTGMFFVLKMGRDVDFRYFGEGVKLGDAARPIMWWRQEDSQTYRVLYGDLTLKDVAASDLPTTRPAEE</sequence>
<feature type="non-terminal residue" evidence="1">
    <location>
        <position position="1"/>
    </location>
</feature>
<protein>
    <submittedName>
        <fullName evidence="1">Uncharacterized protein</fullName>
    </submittedName>
</protein>
<dbReference type="AlphaFoldDB" id="A0A0F8WFW9"/>
<organism evidence="1">
    <name type="scientific">marine sediment metagenome</name>
    <dbReference type="NCBI Taxonomy" id="412755"/>
    <lineage>
        <taxon>unclassified sequences</taxon>
        <taxon>metagenomes</taxon>
        <taxon>ecological metagenomes</taxon>
    </lineage>
</organism>